<accession>A0A7Z2ZPY5</accession>
<comment type="catalytic activity">
    <reaction evidence="1">
        <text>Hydrolysis of terminal, non-reducing beta-D-mannose residues in beta-D-mannosides.</text>
        <dbReference type="EC" id="3.2.1.25"/>
    </reaction>
</comment>
<keyword evidence="21" id="KW-1185">Reference proteome</keyword>
<reference evidence="20 21" key="1">
    <citation type="submission" date="2020-04" db="EMBL/GenBank/DDBJ databases">
        <title>Genome sequencing of novel species.</title>
        <authorList>
            <person name="Heo J."/>
            <person name="Kim S.-J."/>
            <person name="Kim J.-S."/>
            <person name="Hong S.-B."/>
            <person name="Kwon S.-W."/>
        </authorList>
    </citation>
    <scope>NUCLEOTIDE SEQUENCE [LARGE SCALE GENOMIC DNA]</scope>
    <source>
        <strain evidence="20 21">MFER-1</strain>
    </source>
</reference>
<comment type="similarity">
    <text evidence="13">Belongs to the glycosyl hydrolase 2 family. Beta-mannosidase B subfamily.</text>
</comment>
<evidence type="ECO:0000256" key="13">
    <source>
        <dbReference type="ARBA" id="ARBA00038429"/>
    </source>
</evidence>
<evidence type="ECO:0000256" key="4">
    <source>
        <dbReference type="ARBA" id="ARBA00004740"/>
    </source>
</evidence>
<evidence type="ECO:0000256" key="15">
    <source>
        <dbReference type="ARBA" id="ARBA00041614"/>
    </source>
</evidence>
<dbReference type="InterPro" id="IPR013783">
    <property type="entry name" value="Ig-like_fold"/>
</dbReference>
<keyword evidence="8" id="KW-0732">Signal</keyword>
<evidence type="ECO:0000256" key="6">
    <source>
        <dbReference type="ARBA" id="ARBA00012754"/>
    </source>
</evidence>
<evidence type="ECO:0000256" key="11">
    <source>
        <dbReference type="ARBA" id="ARBA00023228"/>
    </source>
</evidence>
<evidence type="ECO:0000256" key="2">
    <source>
        <dbReference type="ARBA" id="ARBA00004371"/>
    </source>
</evidence>
<dbReference type="Pfam" id="PF00703">
    <property type="entry name" value="Glyco_hydro_2"/>
    <property type="match status" value="1"/>
</dbReference>
<dbReference type="GO" id="GO:0005576">
    <property type="term" value="C:extracellular region"/>
    <property type="evidence" value="ECO:0007669"/>
    <property type="project" value="UniProtKB-SubCell"/>
</dbReference>
<evidence type="ECO:0000256" key="9">
    <source>
        <dbReference type="ARBA" id="ARBA00022801"/>
    </source>
</evidence>
<evidence type="ECO:0000256" key="1">
    <source>
        <dbReference type="ARBA" id="ARBA00000829"/>
    </source>
</evidence>
<dbReference type="Gene3D" id="2.60.40.10">
    <property type="entry name" value="Immunoglobulins"/>
    <property type="match status" value="3"/>
</dbReference>
<evidence type="ECO:0000256" key="14">
    <source>
        <dbReference type="ARBA" id="ARBA00041069"/>
    </source>
</evidence>
<evidence type="ECO:0000256" key="7">
    <source>
        <dbReference type="ARBA" id="ARBA00022525"/>
    </source>
</evidence>
<comment type="subunit">
    <text evidence="5">Homodimer.</text>
</comment>
<dbReference type="GO" id="GO:0006516">
    <property type="term" value="P:glycoprotein catabolic process"/>
    <property type="evidence" value="ECO:0007669"/>
    <property type="project" value="TreeGrafter"/>
</dbReference>
<dbReference type="Proteomes" id="UP000502248">
    <property type="component" value="Chromosome"/>
</dbReference>
<dbReference type="InterPro" id="IPR006102">
    <property type="entry name" value="Ig-like_GH2"/>
</dbReference>
<dbReference type="InterPro" id="IPR036156">
    <property type="entry name" value="Beta-gal/glucu_dom_sf"/>
</dbReference>
<dbReference type="InterPro" id="IPR054593">
    <property type="entry name" value="Beta-mannosidase-like_N2"/>
</dbReference>
<dbReference type="PANTHER" id="PTHR43730">
    <property type="entry name" value="BETA-MANNOSIDASE"/>
    <property type="match status" value="1"/>
</dbReference>
<dbReference type="SUPFAM" id="SSF51445">
    <property type="entry name" value="(Trans)glycosidases"/>
    <property type="match status" value="1"/>
</dbReference>
<dbReference type="FunFam" id="3.20.20.80:FF:000050">
    <property type="entry name" value="Beta-mannosidase B"/>
    <property type="match status" value="1"/>
</dbReference>
<dbReference type="InterPro" id="IPR041625">
    <property type="entry name" value="Beta-mannosidase_Ig"/>
</dbReference>
<dbReference type="GO" id="GO:0005764">
    <property type="term" value="C:lysosome"/>
    <property type="evidence" value="ECO:0007669"/>
    <property type="project" value="UniProtKB-SubCell"/>
</dbReference>
<evidence type="ECO:0000259" key="18">
    <source>
        <dbReference type="Pfam" id="PF17786"/>
    </source>
</evidence>
<dbReference type="InterPro" id="IPR008979">
    <property type="entry name" value="Galactose-bd-like_sf"/>
</dbReference>
<proteinExistence type="inferred from homology"/>
<evidence type="ECO:0000313" key="20">
    <source>
        <dbReference type="EMBL" id="QJD87395.1"/>
    </source>
</evidence>
<comment type="pathway">
    <text evidence="4">Glycan metabolism; N-glycan degradation.</text>
</comment>
<sequence>MGMSEFSWAIADWKFKACEDPSWLPARVPGCVHTDLLRNGLIPNPFEGANEKQLQWIDRKDWEYVSEFDAPPELLAHSQAEIVFEGLDTYAEVYLNDIHLLSANNMFRTWKLNVKAHLRAHGNRLRIVFRSPINEGLVKLEANGFGYPASNDDSITGGLGDTKLSVFSRKAPYHFGWDWGPRFVTSGICKDITLVGWTGYRITDLFIYQKRVTTEIASVLAIVEIQSEIAGKAEISVLANDGQRWAQEAVIVPGSQTVEVALEIANPKLWWSRGLGEANLYSFEASIRALDLSPASRSVRTGLRSLKLIRKPDDRGTSFYFELNGIPVFAKGANHIPNDSFINDVTFERYRHEIASAAASNFNMLRVWGGGIYEEDIFYDLCDEYGILVWQDFMFACSMYPGDEAFLDNVRGEAADNIRRLRNHPSIALWCGNNEIDGAWSHYKEDAGWGWKQQYSHELREKIWADYEELFHGLLPGIVAELAPETDYWPSSPMQAITNDAEQHATNDSSHGDIHFWAVWHASEPFENYKLNVGRFMSEYGFQSFPEYKTVRTYANEEQMALDSEVMLHHQKNGRGNFLIKEYSDKYLSEPKDFVSFLYLSQVLQAEGMKMAIEAHRRNKDYCMGTLYWQMNDCWPVASWSSMDYLGRWKAVQYYARRSYRDLMLSIDQNGETVEFHAVSDIPESLSGTLEWSLYDFEGRLLEQAEYPIEVPANKAVKLLDWPVKDRAVKYDPLRTVLIGRLIQEGTVLDRKEHYFEYLKHLALAPEPAIEVTEVEGSSGSTFVVKARGFAKQVWLQSEEEGVFSDNFFDLVPGIPQTVQFMKRGAGNAAFGPASPGKLEVSSMIDYIKR</sequence>
<dbReference type="GO" id="GO:0004567">
    <property type="term" value="F:beta-mannosidase activity"/>
    <property type="evidence" value="ECO:0007669"/>
    <property type="project" value="UniProtKB-EC"/>
</dbReference>
<keyword evidence="11" id="KW-0458">Lysosome</keyword>
<organism evidence="20 21">
    <name type="scientific">Cohnella herbarum</name>
    <dbReference type="NCBI Taxonomy" id="2728023"/>
    <lineage>
        <taxon>Bacteria</taxon>
        <taxon>Bacillati</taxon>
        <taxon>Bacillota</taxon>
        <taxon>Bacilli</taxon>
        <taxon>Bacillales</taxon>
        <taxon>Paenibacillaceae</taxon>
        <taxon>Cohnella</taxon>
    </lineage>
</organism>
<dbReference type="AlphaFoldDB" id="A0A7Z2ZPY5"/>
<evidence type="ECO:0000256" key="8">
    <source>
        <dbReference type="ARBA" id="ARBA00022729"/>
    </source>
</evidence>
<dbReference type="EMBL" id="CP051680">
    <property type="protein sequence ID" value="QJD87395.1"/>
    <property type="molecule type" value="Genomic_DNA"/>
</dbReference>
<evidence type="ECO:0000259" key="17">
    <source>
        <dbReference type="Pfam" id="PF17753"/>
    </source>
</evidence>
<dbReference type="Pfam" id="PF17753">
    <property type="entry name" value="Ig_mannosidase"/>
    <property type="match status" value="1"/>
</dbReference>
<keyword evidence="9 20" id="KW-0378">Hydrolase</keyword>
<evidence type="ECO:0000259" key="19">
    <source>
        <dbReference type="Pfam" id="PF22666"/>
    </source>
</evidence>
<dbReference type="Pfam" id="PF22666">
    <property type="entry name" value="Glyco_hydro_2_N2"/>
    <property type="match status" value="1"/>
</dbReference>
<dbReference type="Gene3D" id="3.20.20.80">
    <property type="entry name" value="Glycosidases"/>
    <property type="match status" value="1"/>
</dbReference>
<dbReference type="SUPFAM" id="SSF49303">
    <property type="entry name" value="beta-Galactosidase/glucuronidase domain"/>
    <property type="match status" value="3"/>
</dbReference>
<evidence type="ECO:0000256" key="12">
    <source>
        <dbReference type="ARBA" id="ARBA00023295"/>
    </source>
</evidence>
<dbReference type="KEGG" id="cheb:HH215_32290"/>
<keyword evidence="7" id="KW-0964">Secreted</keyword>
<evidence type="ECO:0000256" key="5">
    <source>
        <dbReference type="ARBA" id="ARBA00011738"/>
    </source>
</evidence>
<dbReference type="EC" id="3.2.1.25" evidence="6"/>
<protein>
    <recommendedName>
        <fullName evidence="14">Beta-mannosidase B</fullName>
        <ecNumber evidence="6">3.2.1.25</ecNumber>
    </recommendedName>
    <alternativeName>
        <fullName evidence="15">Mannanase B</fullName>
    </alternativeName>
</protein>
<dbReference type="GO" id="GO:0005975">
    <property type="term" value="P:carbohydrate metabolic process"/>
    <property type="evidence" value="ECO:0007669"/>
    <property type="project" value="InterPro"/>
</dbReference>
<keyword evidence="10" id="KW-0325">Glycoprotein</keyword>
<evidence type="ECO:0000256" key="10">
    <source>
        <dbReference type="ARBA" id="ARBA00023180"/>
    </source>
</evidence>
<dbReference type="InterPro" id="IPR017853">
    <property type="entry name" value="GH"/>
</dbReference>
<feature type="domain" description="Glycoside hydrolase family 2 immunoglobulin-like beta-sandwich" evidence="16">
    <location>
        <begin position="201"/>
        <end position="304"/>
    </location>
</feature>
<dbReference type="Gene3D" id="2.60.120.260">
    <property type="entry name" value="Galactose-binding domain-like"/>
    <property type="match status" value="1"/>
</dbReference>
<evidence type="ECO:0000256" key="3">
    <source>
        <dbReference type="ARBA" id="ARBA00004613"/>
    </source>
</evidence>
<comment type="subcellular location">
    <subcellularLocation>
        <location evidence="2">Lysosome</location>
    </subcellularLocation>
    <subcellularLocation>
        <location evidence="3">Secreted</location>
    </subcellularLocation>
</comment>
<evidence type="ECO:0000259" key="16">
    <source>
        <dbReference type="Pfam" id="PF00703"/>
    </source>
</evidence>
<keyword evidence="12" id="KW-0326">Glycosidase</keyword>
<feature type="domain" description="Beta-mannosidase-like galactose-binding" evidence="19">
    <location>
        <begin position="13"/>
        <end position="190"/>
    </location>
</feature>
<feature type="domain" description="Beta-mannosidase Ig-fold" evidence="17">
    <location>
        <begin position="766"/>
        <end position="846"/>
    </location>
</feature>
<dbReference type="SUPFAM" id="SSF49785">
    <property type="entry name" value="Galactose-binding domain-like"/>
    <property type="match status" value="1"/>
</dbReference>
<feature type="domain" description="Mannosidase Ig/CBM-like" evidence="18">
    <location>
        <begin position="673"/>
        <end position="761"/>
    </location>
</feature>
<dbReference type="FunFam" id="2.60.120.260:FF:000060">
    <property type="entry name" value="Probable beta-mannosidase"/>
    <property type="match status" value="1"/>
</dbReference>
<evidence type="ECO:0000313" key="21">
    <source>
        <dbReference type="Proteomes" id="UP000502248"/>
    </source>
</evidence>
<name>A0A7Z2ZPY5_9BACL</name>
<dbReference type="InterPro" id="IPR041447">
    <property type="entry name" value="Mannosidase_ig"/>
</dbReference>
<dbReference type="Pfam" id="PF17786">
    <property type="entry name" value="Mannosidase_ig"/>
    <property type="match status" value="1"/>
</dbReference>
<dbReference type="InterPro" id="IPR050887">
    <property type="entry name" value="Beta-mannosidase_GH2"/>
</dbReference>
<dbReference type="PANTHER" id="PTHR43730:SF1">
    <property type="entry name" value="BETA-MANNOSIDASE"/>
    <property type="match status" value="1"/>
</dbReference>
<gene>
    <name evidence="20" type="ORF">HH215_32290</name>
</gene>